<evidence type="ECO:0000313" key="8">
    <source>
        <dbReference type="EMBL" id="MBB5336907.1"/>
    </source>
</evidence>
<evidence type="ECO:0000256" key="6">
    <source>
        <dbReference type="SAM" id="Phobius"/>
    </source>
</evidence>
<evidence type="ECO:0000259" key="7">
    <source>
        <dbReference type="PROSITE" id="PS50850"/>
    </source>
</evidence>
<protein>
    <submittedName>
        <fullName evidence="8">MFS family permease</fullName>
    </submittedName>
</protein>
<keyword evidence="9" id="KW-1185">Reference proteome</keyword>
<feature type="domain" description="Major facilitator superfamily (MFS) profile" evidence="7">
    <location>
        <begin position="18"/>
        <end position="388"/>
    </location>
</feature>
<feature type="transmembrane region" description="Helical" evidence="6">
    <location>
        <begin position="172"/>
        <end position="192"/>
    </location>
</feature>
<comment type="caution">
    <text evidence="8">The sequence shown here is derived from an EMBL/GenBank/DDBJ whole genome shotgun (WGS) entry which is preliminary data.</text>
</comment>
<feature type="transmembrane region" description="Helical" evidence="6">
    <location>
        <begin position="12"/>
        <end position="29"/>
    </location>
</feature>
<dbReference type="PANTHER" id="PTHR23531:SF2">
    <property type="entry name" value="PERMEASE"/>
    <property type="match status" value="1"/>
</dbReference>
<feature type="transmembrane region" description="Helical" evidence="6">
    <location>
        <begin position="49"/>
        <end position="71"/>
    </location>
</feature>
<evidence type="ECO:0000256" key="1">
    <source>
        <dbReference type="ARBA" id="ARBA00004651"/>
    </source>
</evidence>
<dbReference type="InterPro" id="IPR036259">
    <property type="entry name" value="MFS_trans_sf"/>
</dbReference>
<feature type="transmembrane region" description="Helical" evidence="6">
    <location>
        <begin position="213"/>
        <end position="236"/>
    </location>
</feature>
<name>A0A840UM81_9FIRM</name>
<dbReference type="GO" id="GO:0022857">
    <property type="term" value="F:transmembrane transporter activity"/>
    <property type="evidence" value="ECO:0007669"/>
    <property type="project" value="InterPro"/>
</dbReference>
<dbReference type="CDD" id="cd17489">
    <property type="entry name" value="MFS_YfcJ_like"/>
    <property type="match status" value="1"/>
</dbReference>
<dbReference type="PANTHER" id="PTHR23531">
    <property type="entry name" value="QUINOLENE RESISTANCE PROTEIN NORA"/>
    <property type="match status" value="1"/>
</dbReference>
<keyword evidence="2" id="KW-0813">Transport</keyword>
<gene>
    <name evidence="8" type="ORF">HNR32_002062</name>
</gene>
<dbReference type="AlphaFoldDB" id="A0A840UM81"/>
<dbReference type="PROSITE" id="PS50850">
    <property type="entry name" value="MFS"/>
    <property type="match status" value="1"/>
</dbReference>
<dbReference type="SUPFAM" id="SSF103473">
    <property type="entry name" value="MFS general substrate transporter"/>
    <property type="match status" value="1"/>
</dbReference>
<feature type="transmembrane region" description="Helical" evidence="6">
    <location>
        <begin position="272"/>
        <end position="291"/>
    </location>
</feature>
<organism evidence="8 9">
    <name type="scientific">Pectinatus brassicae</name>
    <dbReference type="NCBI Taxonomy" id="862415"/>
    <lineage>
        <taxon>Bacteria</taxon>
        <taxon>Bacillati</taxon>
        <taxon>Bacillota</taxon>
        <taxon>Negativicutes</taxon>
        <taxon>Selenomonadales</taxon>
        <taxon>Selenomonadaceae</taxon>
        <taxon>Pectinatus</taxon>
    </lineage>
</organism>
<dbReference type="InterPro" id="IPR052714">
    <property type="entry name" value="MFS_Exporter"/>
</dbReference>
<dbReference type="EMBL" id="JACHFH010000027">
    <property type="protein sequence ID" value="MBB5336907.1"/>
    <property type="molecule type" value="Genomic_DNA"/>
</dbReference>
<accession>A0A840UM81</accession>
<dbReference type="Proteomes" id="UP000559117">
    <property type="component" value="Unassembled WGS sequence"/>
</dbReference>
<feature type="transmembrane region" description="Helical" evidence="6">
    <location>
        <begin position="297"/>
        <end position="318"/>
    </location>
</feature>
<evidence type="ECO:0000313" key="9">
    <source>
        <dbReference type="Proteomes" id="UP000559117"/>
    </source>
</evidence>
<feature type="transmembrane region" description="Helical" evidence="6">
    <location>
        <begin position="363"/>
        <end position="383"/>
    </location>
</feature>
<comment type="subcellular location">
    <subcellularLocation>
        <location evidence="1">Cell membrane</location>
        <topology evidence="1">Multi-pass membrane protein</topology>
    </subcellularLocation>
</comment>
<dbReference type="Pfam" id="PF07690">
    <property type="entry name" value="MFS_1"/>
    <property type="match status" value="1"/>
</dbReference>
<feature type="transmembrane region" description="Helical" evidence="6">
    <location>
        <begin position="83"/>
        <end position="101"/>
    </location>
</feature>
<dbReference type="Gene3D" id="1.20.1250.20">
    <property type="entry name" value="MFS general substrate transporter like domains"/>
    <property type="match status" value="2"/>
</dbReference>
<dbReference type="RefSeq" id="WP_183862273.1">
    <property type="nucleotide sequence ID" value="NZ_JACHFH010000027.1"/>
</dbReference>
<keyword evidence="5 6" id="KW-0472">Membrane</keyword>
<keyword evidence="3 6" id="KW-0812">Transmembrane</keyword>
<feature type="transmembrane region" description="Helical" evidence="6">
    <location>
        <begin position="242"/>
        <end position="260"/>
    </location>
</feature>
<sequence length="396" mass="43732">MQEIIKKQENSAPIFSWLFISIFFANMAMNLSKAMSNAILALYADSLGIGTTIIGVLMSIFAVSALLFKVISAPAIDTYNKKNLFFMSMIIMTISSIGYSLSHSVELLMLFRILQGCGQAFGNVCCLAMVAEFLPKEKYGVGMGYYSLTQVVSQAAGPTLGLWLMHLVGYNLTFLINAFIMLVAAMLGYRIKYDFKRTRKFKITWNNIFAKEALLPAVLEVFIMMSFYVINSFLIIFAHKNAVSHIGLFFIISAATMVFSRPLVGKLTDKYGLVRIFIPSLLCDVIAFFIIGNAQTLLPFLLAAFISAFGFGACQPVVQSLAMKCVPSERRGVGGSTNCIGMDIGVLLGPVIAGAIAEQLGYVMMWHIMTIPLIMAMAVTYIYRRKIIAIEENFSK</sequence>
<dbReference type="InterPro" id="IPR020846">
    <property type="entry name" value="MFS_dom"/>
</dbReference>
<evidence type="ECO:0000256" key="2">
    <source>
        <dbReference type="ARBA" id="ARBA00022448"/>
    </source>
</evidence>
<proteinExistence type="predicted"/>
<evidence type="ECO:0000256" key="3">
    <source>
        <dbReference type="ARBA" id="ARBA00022692"/>
    </source>
</evidence>
<evidence type="ECO:0000256" key="5">
    <source>
        <dbReference type="ARBA" id="ARBA00023136"/>
    </source>
</evidence>
<feature type="transmembrane region" description="Helical" evidence="6">
    <location>
        <begin position="339"/>
        <end position="357"/>
    </location>
</feature>
<reference evidence="8 9" key="1">
    <citation type="submission" date="2020-08" db="EMBL/GenBank/DDBJ databases">
        <title>Genomic Encyclopedia of Type Strains, Phase IV (KMG-IV): sequencing the most valuable type-strain genomes for metagenomic binning, comparative biology and taxonomic classification.</title>
        <authorList>
            <person name="Goeker M."/>
        </authorList>
    </citation>
    <scope>NUCLEOTIDE SEQUENCE [LARGE SCALE GENOMIC DNA]</scope>
    <source>
        <strain evidence="8 9">DSM 24661</strain>
    </source>
</reference>
<evidence type="ECO:0000256" key="4">
    <source>
        <dbReference type="ARBA" id="ARBA00022989"/>
    </source>
</evidence>
<dbReference type="GO" id="GO:0005886">
    <property type="term" value="C:plasma membrane"/>
    <property type="evidence" value="ECO:0007669"/>
    <property type="project" value="UniProtKB-SubCell"/>
</dbReference>
<keyword evidence="4 6" id="KW-1133">Transmembrane helix</keyword>
<dbReference type="InterPro" id="IPR011701">
    <property type="entry name" value="MFS"/>
</dbReference>